<dbReference type="GO" id="GO:0004497">
    <property type="term" value="F:monooxygenase activity"/>
    <property type="evidence" value="ECO:0007669"/>
    <property type="project" value="UniProtKB-KW"/>
</dbReference>
<sequence>MGDPVRLVRHADVLAAAMDATTFSSRTSTHLHVPNGMDGDEHRMFREIVDRQMTPQIVAELEPMLAEVARGVVAELPRGTVVDAVRDLGEIFAVRAQCRWLGWAPGIEAEMLDWMAENYAAARAGDPERNAAVAAAFDEIVASQVAAHRDMSNRTKPADATSRLLDEQVEGRELSHEEIVSVLRNWTAGDLGSLARCVGVVVHRLAEHPRWQQRVRMLCRALHQPNRSRAAENTAELDAILAECLRIDDPFVANRRVATCPVTTPSGVTIDTGDGVLLDWVAANRDPEVFSDRFDPAAHADDNLVFGAGPHVCPGRDLSFAELRAVIGALLDATEQIEPAPGRTPTRHRPPIGGWEELPVVLR</sequence>
<keyword evidence="5" id="KW-1185">Reference proteome</keyword>
<comment type="similarity">
    <text evidence="1 2">Belongs to the cytochrome P450 family.</text>
</comment>
<keyword evidence="2" id="KW-0349">Heme</keyword>
<evidence type="ECO:0000256" key="3">
    <source>
        <dbReference type="SAM" id="MobiDB-lite"/>
    </source>
</evidence>
<dbReference type="InterPro" id="IPR017972">
    <property type="entry name" value="Cyt_P450_CS"/>
</dbReference>
<accession>A0A511AEX1</accession>
<dbReference type="PANTHER" id="PTHR46696">
    <property type="entry name" value="P450, PUTATIVE (EUROFUNG)-RELATED"/>
    <property type="match status" value="1"/>
</dbReference>
<name>A0A511AEX1_9MICO</name>
<evidence type="ECO:0000313" key="4">
    <source>
        <dbReference type="EMBL" id="GEK86704.1"/>
    </source>
</evidence>
<dbReference type="InterPro" id="IPR036396">
    <property type="entry name" value="Cyt_P450_sf"/>
</dbReference>
<dbReference type="PANTHER" id="PTHR46696:SF1">
    <property type="entry name" value="CYTOCHROME P450 YJIB-RELATED"/>
    <property type="match status" value="1"/>
</dbReference>
<dbReference type="AlphaFoldDB" id="A0A511AEX1"/>
<evidence type="ECO:0000256" key="2">
    <source>
        <dbReference type="RuleBase" id="RU000461"/>
    </source>
</evidence>
<protein>
    <submittedName>
        <fullName evidence="4">Cytochrome P450</fullName>
    </submittedName>
</protein>
<organism evidence="4 5">
    <name type="scientific">Microbacterium aerolatum</name>
    <dbReference type="NCBI Taxonomy" id="153731"/>
    <lineage>
        <taxon>Bacteria</taxon>
        <taxon>Bacillati</taxon>
        <taxon>Actinomycetota</taxon>
        <taxon>Actinomycetes</taxon>
        <taxon>Micrococcales</taxon>
        <taxon>Microbacteriaceae</taxon>
        <taxon>Microbacterium</taxon>
    </lineage>
</organism>
<dbReference type="Gene3D" id="1.10.630.10">
    <property type="entry name" value="Cytochrome P450"/>
    <property type="match status" value="1"/>
</dbReference>
<dbReference type="SUPFAM" id="SSF48264">
    <property type="entry name" value="Cytochrome P450"/>
    <property type="match status" value="1"/>
</dbReference>
<dbReference type="EMBL" id="BJUW01000007">
    <property type="protein sequence ID" value="GEK86704.1"/>
    <property type="molecule type" value="Genomic_DNA"/>
</dbReference>
<dbReference type="Proteomes" id="UP000321225">
    <property type="component" value="Unassembled WGS sequence"/>
</dbReference>
<dbReference type="InterPro" id="IPR001128">
    <property type="entry name" value="Cyt_P450"/>
</dbReference>
<keyword evidence="2" id="KW-0479">Metal-binding</keyword>
<proteinExistence type="inferred from homology"/>
<comment type="caution">
    <text evidence="4">The sequence shown here is derived from an EMBL/GenBank/DDBJ whole genome shotgun (WGS) entry which is preliminary data.</text>
</comment>
<dbReference type="GO" id="GO:0020037">
    <property type="term" value="F:heme binding"/>
    <property type="evidence" value="ECO:0007669"/>
    <property type="project" value="InterPro"/>
</dbReference>
<keyword evidence="2" id="KW-0503">Monooxygenase</keyword>
<keyword evidence="2" id="KW-0560">Oxidoreductase</keyword>
<feature type="region of interest" description="Disordered" evidence="3">
    <location>
        <begin position="339"/>
        <end position="363"/>
    </location>
</feature>
<dbReference type="PROSITE" id="PS00086">
    <property type="entry name" value="CYTOCHROME_P450"/>
    <property type="match status" value="1"/>
</dbReference>
<reference evidence="4 5" key="1">
    <citation type="submission" date="2019-07" db="EMBL/GenBank/DDBJ databases">
        <title>Whole genome shotgun sequence of Microbacterium aerolatum NBRC 103071.</title>
        <authorList>
            <person name="Hosoyama A."/>
            <person name="Uohara A."/>
            <person name="Ohji S."/>
            <person name="Ichikawa N."/>
        </authorList>
    </citation>
    <scope>NUCLEOTIDE SEQUENCE [LARGE SCALE GENOMIC DNA]</scope>
    <source>
        <strain evidence="4 5">NBRC 103071</strain>
    </source>
</reference>
<gene>
    <name evidence="4" type="ORF">MAE01_18800</name>
</gene>
<evidence type="ECO:0000313" key="5">
    <source>
        <dbReference type="Proteomes" id="UP000321225"/>
    </source>
</evidence>
<dbReference type="GO" id="GO:0005506">
    <property type="term" value="F:iron ion binding"/>
    <property type="evidence" value="ECO:0007669"/>
    <property type="project" value="InterPro"/>
</dbReference>
<dbReference type="GO" id="GO:0016705">
    <property type="term" value="F:oxidoreductase activity, acting on paired donors, with incorporation or reduction of molecular oxygen"/>
    <property type="evidence" value="ECO:0007669"/>
    <property type="project" value="InterPro"/>
</dbReference>
<dbReference type="OrthoDB" id="502624at2"/>
<dbReference type="RefSeq" id="WP_147039293.1">
    <property type="nucleotide sequence ID" value="NZ_BJUW01000007.1"/>
</dbReference>
<dbReference type="Pfam" id="PF00067">
    <property type="entry name" value="p450"/>
    <property type="match status" value="1"/>
</dbReference>
<keyword evidence="2" id="KW-0408">Iron</keyword>
<evidence type="ECO:0000256" key="1">
    <source>
        <dbReference type="ARBA" id="ARBA00010617"/>
    </source>
</evidence>